<evidence type="ECO:0000313" key="4">
    <source>
        <dbReference type="EMBL" id="TEA10625.1"/>
    </source>
</evidence>
<accession>A0A4R8T2H6</accession>
<reference evidence="4 5" key="1">
    <citation type="submission" date="2018-11" db="EMBL/GenBank/DDBJ databases">
        <title>Genome sequence and assembly of Colletotrichum sidae.</title>
        <authorList>
            <person name="Gan P."/>
            <person name="Shirasu K."/>
        </authorList>
    </citation>
    <scope>NUCLEOTIDE SEQUENCE [LARGE SCALE GENOMIC DNA]</scope>
    <source>
        <strain evidence="4 5">CBS 518.97</strain>
    </source>
</reference>
<evidence type="ECO:0000256" key="3">
    <source>
        <dbReference type="SAM" id="SignalP"/>
    </source>
</evidence>
<feature type="region of interest" description="Disordered" evidence="1">
    <location>
        <begin position="306"/>
        <end position="446"/>
    </location>
</feature>
<dbReference type="GO" id="GO:0030041">
    <property type="term" value="P:actin filament polymerization"/>
    <property type="evidence" value="ECO:0007669"/>
    <property type="project" value="TreeGrafter"/>
</dbReference>
<feature type="compositionally biased region" description="Basic and acidic residues" evidence="1">
    <location>
        <begin position="417"/>
        <end position="432"/>
    </location>
</feature>
<comment type="caution">
    <text evidence="4">The sequence shown here is derived from an EMBL/GenBank/DDBJ whole genome shotgun (WGS) entry which is preliminary data.</text>
</comment>
<keyword evidence="2" id="KW-0812">Transmembrane</keyword>
<feature type="transmembrane region" description="Helical" evidence="2">
    <location>
        <begin position="456"/>
        <end position="474"/>
    </location>
</feature>
<proteinExistence type="predicted"/>
<evidence type="ECO:0000256" key="2">
    <source>
        <dbReference type="SAM" id="Phobius"/>
    </source>
</evidence>
<dbReference type="PANTHER" id="PTHR45691">
    <property type="entry name" value="PROTEIN DIAPHANOUS"/>
    <property type="match status" value="1"/>
</dbReference>
<protein>
    <submittedName>
        <fullName evidence="4">Uncharacterized protein</fullName>
    </submittedName>
</protein>
<dbReference type="InterPro" id="IPR051412">
    <property type="entry name" value="Formin_Homology_Diaphanous_sf"/>
</dbReference>
<sequence length="670" mass="73122">MRGLAKALLLAPALVSAAPSRMEIEKIKDASPSTFVTFEIPPGFDEDKPQPYASHTLLSSSRTCTNSQQTLHLEVLEAPSPCAYPNIRVNDNPLSQGGHTLGRGTFAGDHDGSTFIASWTTTCADDEQLLRFNLESLAGRSLSSEVGFVARFRQTSPAAIIEVAGPVSVSAERPAPGKQGHRPRPGDDEDRLLDDPPFPPPPHHRVGNHHEEAASPPRRPNHGSSHREHNPEIEAELRDLDCLHRQIHHLKHLVHEKEARLEKHHGISPRHRALRDCDSLKCVLDTLMHRVGGGFRGGFHGFGKGGHRHHHPAPTCDNPFAEHGKHNHGNHTIPPPPSPPGFCHCAPPHKGKPSGGPDEHRGPPHHGHDGPHGPPPPPFDEPPHSGHHHGPPPPPPFDEPPHHGGPPPHPPPPGPPDDEHEHPLAPFGDHHGSHPHIGHGGPHPPPLPPMPLPLKLAFGGIFFLLFALLFRFRILTKSAKPRRRNHQSRSRRSRNDTAALKSLLNLFSRAPVVSDEEKRAFLSGHSLSDTEDEPYNPRSSMTSEITQFRNAATVVTELVAAEEGRARRQHQQFLFAQQQQQRQHSSSLPPPPPPQHHHQQQQQIVPPSPTTAFAEYMGDDVLPTYDEAAPEAVVSDGFSSYSPGSSVYTPSVSDGPVGLDDVLGDTTSKT</sequence>
<dbReference type="AlphaFoldDB" id="A0A4R8T2H6"/>
<keyword evidence="5" id="KW-1185">Reference proteome</keyword>
<evidence type="ECO:0000256" key="1">
    <source>
        <dbReference type="SAM" id="MobiDB-lite"/>
    </source>
</evidence>
<keyword evidence="2" id="KW-1133">Transmembrane helix</keyword>
<feature type="region of interest" description="Disordered" evidence="1">
    <location>
        <begin position="574"/>
        <end position="611"/>
    </location>
</feature>
<feature type="chain" id="PRO_5020418545" evidence="3">
    <location>
        <begin position="18"/>
        <end position="670"/>
    </location>
</feature>
<keyword evidence="3" id="KW-0732">Signal</keyword>
<feature type="compositionally biased region" description="Basic and acidic residues" evidence="1">
    <location>
        <begin position="357"/>
        <end position="371"/>
    </location>
</feature>
<gene>
    <name evidence="4" type="ORF">C8034_v009349</name>
</gene>
<dbReference type="EMBL" id="QAPF01000501">
    <property type="protein sequence ID" value="TEA10625.1"/>
    <property type="molecule type" value="Genomic_DNA"/>
</dbReference>
<dbReference type="GO" id="GO:0005884">
    <property type="term" value="C:actin filament"/>
    <property type="evidence" value="ECO:0007669"/>
    <property type="project" value="TreeGrafter"/>
</dbReference>
<feature type="region of interest" description="Disordered" evidence="1">
    <location>
        <begin position="169"/>
        <end position="229"/>
    </location>
</feature>
<feature type="compositionally biased region" description="Pro residues" evidence="1">
    <location>
        <begin position="391"/>
        <end position="415"/>
    </location>
</feature>
<dbReference type="PANTHER" id="PTHR45691:SF6">
    <property type="entry name" value="PROTEIN DIAPHANOUS"/>
    <property type="match status" value="1"/>
</dbReference>
<dbReference type="Proteomes" id="UP000295604">
    <property type="component" value="Unassembled WGS sequence"/>
</dbReference>
<feature type="compositionally biased region" description="Low complexity" evidence="1">
    <location>
        <begin position="574"/>
        <end position="587"/>
    </location>
</feature>
<feature type="signal peptide" evidence="3">
    <location>
        <begin position="1"/>
        <end position="17"/>
    </location>
</feature>
<name>A0A4R8T2H6_9PEZI</name>
<organism evidence="4 5">
    <name type="scientific">Colletotrichum sidae</name>
    <dbReference type="NCBI Taxonomy" id="1347389"/>
    <lineage>
        <taxon>Eukaryota</taxon>
        <taxon>Fungi</taxon>
        <taxon>Dikarya</taxon>
        <taxon>Ascomycota</taxon>
        <taxon>Pezizomycotina</taxon>
        <taxon>Sordariomycetes</taxon>
        <taxon>Hypocreomycetidae</taxon>
        <taxon>Glomerellales</taxon>
        <taxon>Glomerellaceae</taxon>
        <taxon>Colletotrichum</taxon>
        <taxon>Colletotrichum orbiculare species complex</taxon>
    </lineage>
</organism>
<keyword evidence="2" id="KW-0472">Membrane</keyword>
<feature type="region of interest" description="Disordered" evidence="1">
    <location>
        <begin position="635"/>
        <end position="670"/>
    </location>
</feature>
<evidence type="ECO:0000313" key="5">
    <source>
        <dbReference type="Proteomes" id="UP000295604"/>
    </source>
</evidence>